<keyword evidence="3" id="KW-1185">Reference proteome</keyword>
<proteinExistence type="predicted"/>
<dbReference type="Proteomes" id="UP000192360">
    <property type="component" value="Unassembled WGS sequence"/>
</dbReference>
<dbReference type="AlphaFoldDB" id="A0A1W2BL89"/>
<accession>A0A1W2BL89</accession>
<sequence>MKFPSLKIYNLVSSPKVPTDVLWDLSILFSILAVIYFGAIFFFRNKFKKDASDTASRKKILAPMVSEFLFYEENIGTKEEKNSYINRKIEIRELIKDKKNEAVLSEILLDLKTDVSGQTRKLLFKLYKDLNLQEQAFEKLKSFRWQKISQGMFELTQMQVVESYSFIRRFINDKRSVVRKQAEISTVTLMHEGISYFLDTTKYSISEWQQLKILEVLSNAEYFEPPRFYKWLTSKNKHVVLFALRLIKHYDQNDAEESIISLVRHKNTNIKHEAISCIKKFNFQSSTRTLKAVFWKNNAHIKLAILDTLASFERKEDIPFLELVDKKESNFTVKSKALSAINTIWPEYVMPTDGLDSSILEEHQDESFEEIVHKVDVSNDAPDDPEFEKPDSEEAIEIAVDSEPIETNQPEVQLETPSELLPEYERVAHFLDSIFVNKNNEDKVEAAEQESVVAKDPISSKSEINTPEPVFEVLLNEDDAVSLTTTNSDEIKVDNSILEQSETIIEDNYQSIFEPLFNRADDECKMLLLDEILEIGNNKDIPFLTSLQNHHNTLIRTKAVVVKAKLLDKFTPIKESETLPLEVLNLQTTIKVEEELVKQRVEINQTISALPIEDQPYLIEKKPKDLMPLEFCFLLEEFDLEPAKPLDLFEVEFAPEFSKDLKNSEHSSSSEPIGLTAEEHTYFQQLLEFPLTKRKKFNG</sequence>
<evidence type="ECO:0000256" key="1">
    <source>
        <dbReference type="SAM" id="Phobius"/>
    </source>
</evidence>
<evidence type="ECO:0000313" key="3">
    <source>
        <dbReference type="Proteomes" id="UP000192360"/>
    </source>
</evidence>
<organism evidence="2 3">
    <name type="scientific">Cellulophaga tyrosinoxydans</name>
    <dbReference type="NCBI Taxonomy" id="504486"/>
    <lineage>
        <taxon>Bacteria</taxon>
        <taxon>Pseudomonadati</taxon>
        <taxon>Bacteroidota</taxon>
        <taxon>Flavobacteriia</taxon>
        <taxon>Flavobacteriales</taxon>
        <taxon>Flavobacteriaceae</taxon>
        <taxon>Cellulophaga</taxon>
    </lineage>
</organism>
<keyword evidence="1" id="KW-1133">Transmembrane helix</keyword>
<dbReference type="STRING" id="504486.SAMN05660703_2499"/>
<dbReference type="SUPFAM" id="SSF48371">
    <property type="entry name" value="ARM repeat"/>
    <property type="match status" value="1"/>
</dbReference>
<protein>
    <recommendedName>
        <fullName evidence="4">HEAT repeat-containing protein</fullName>
    </recommendedName>
</protein>
<evidence type="ECO:0008006" key="4">
    <source>
        <dbReference type="Google" id="ProtNLM"/>
    </source>
</evidence>
<dbReference type="EMBL" id="FWXO01000004">
    <property type="protein sequence ID" value="SMC73651.1"/>
    <property type="molecule type" value="Genomic_DNA"/>
</dbReference>
<reference evidence="2 3" key="1">
    <citation type="submission" date="2017-04" db="EMBL/GenBank/DDBJ databases">
        <authorList>
            <person name="Afonso C.L."/>
            <person name="Miller P.J."/>
            <person name="Scott M.A."/>
            <person name="Spackman E."/>
            <person name="Goraichik I."/>
            <person name="Dimitrov K.M."/>
            <person name="Suarez D.L."/>
            <person name="Swayne D.E."/>
        </authorList>
    </citation>
    <scope>NUCLEOTIDE SEQUENCE [LARGE SCALE GENOMIC DNA]</scope>
    <source>
        <strain evidence="2 3">DSM 21164</strain>
    </source>
</reference>
<dbReference type="InterPro" id="IPR016024">
    <property type="entry name" value="ARM-type_fold"/>
</dbReference>
<keyword evidence="1" id="KW-0472">Membrane</keyword>
<feature type="transmembrane region" description="Helical" evidence="1">
    <location>
        <begin position="21"/>
        <end position="43"/>
    </location>
</feature>
<gene>
    <name evidence="2" type="ORF">SAMN05660703_2499</name>
</gene>
<keyword evidence="1" id="KW-0812">Transmembrane</keyword>
<evidence type="ECO:0000313" key="2">
    <source>
        <dbReference type="EMBL" id="SMC73651.1"/>
    </source>
</evidence>
<name>A0A1W2BL89_9FLAO</name>